<keyword evidence="2" id="KW-0539">Nucleus</keyword>
<feature type="domain" description="Transcription factor CBF/NF-Y/archaeal histone" evidence="3">
    <location>
        <begin position="3"/>
        <end position="70"/>
    </location>
</feature>
<comment type="caution">
    <text evidence="4">The sequence shown here is derived from an EMBL/GenBank/DDBJ whole genome shotgun (WGS) entry which is preliminary data.</text>
</comment>
<evidence type="ECO:0000313" key="4">
    <source>
        <dbReference type="EMBL" id="ETP52513.1"/>
    </source>
</evidence>
<dbReference type="GO" id="GO:0016251">
    <property type="term" value="F:RNA polymerase II general transcription initiation factor activity"/>
    <property type="evidence" value="ECO:0007669"/>
    <property type="project" value="TreeGrafter"/>
</dbReference>
<comment type="subcellular location">
    <subcellularLocation>
        <location evidence="1">Nucleus</location>
    </subcellularLocation>
</comment>
<dbReference type="EMBL" id="ANIY01000541">
    <property type="protein sequence ID" value="ETP52513.1"/>
    <property type="molecule type" value="Genomic_DNA"/>
</dbReference>
<dbReference type="InterPro" id="IPR042225">
    <property type="entry name" value="Ncb2"/>
</dbReference>
<dbReference type="SUPFAM" id="SSF47113">
    <property type="entry name" value="Histone-fold"/>
    <property type="match status" value="1"/>
</dbReference>
<accession>W2ZYY9</accession>
<evidence type="ECO:0000256" key="2">
    <source>
        <dbReference type="ARBA" id="ARBA00023242"/>
    </source>
</evidence>
<organism evidence="4 5">
    <name type="scientific">Phytophthora nicotianae P10297</name>
    <dbReference type="NCBI Taxonomy" id="1317064"/>
    <lineage>
        <taxon>Eukaryota</taxon>
        <taxon>Sar</taxon>
        <taxon>Stramenopiles</taxon>
        <taxon>Oomycota</taxon>
        <taxon>Peronosporomycetes</taxon>
        <taxon>Peronosporales</taxon>
        <taxon>Peronosporaceae</taxon>
        <taxon>Phytophthora</taxon>
    </lineage>
</organism>
<dbReference type="AlphaFoldDB" id="W2ZYY9"/>
<dbReference type="PANTHER" id="PTHR46138">
    <property type="entry name" value="PROTEIN DR1"/>
    <property type="match status" value="1"/>
</dbReference>
<evidence type="ECO:0000259" key="3">
    <source>
        <dbReference type="Pfam" id="PF00808"/>
    </source>
</evidence>
<evidence type="ECO:0000313" key="5">
    <source>
        <dbReference type="Proteomes" id="UP000018948"/>
    </source>
</evidence>
<dbReference type="OrthoDB" id="601405at2759"/>
<reference evidence="4 5" key="1">
    <citation type="submission" date="2013-11" db="EMBL/GenBank/DDBJ databases">
        <title>The Genome Sequence of Phytophthora parasitica P10297.</title>
        <authorList>
            <consortium name="The Broad Institute Genomics Platform"/>
            <person name="Russ C."/>
            <person name="Tyler B."/>
            <person name="Panabieres F."/>
            <person name="Shan W."/>
            <person name="Tripathy S."/>
            <person name="Grunwald N."/>
            <person name="Machado M."/>
            <person name="Johnson C.S."/>
            <person name="Walker B."/>
            <person name="Young S.K."/>
            <person name="Zeng Q."/>
            <person name="Gargeya S."/>
            <person name="Fitzgerald M."/>
            <person name="Haas B."/>
            <person name="Abouelleil A."/>
            <person name="Allen A.W."/>
            <person name="Alvarado L."/>
            <person name="Arachchi H.M."/>
            <person name="Berlin A.M."/>
            <person name="Chapman S.B."/>
            <person name="Gainer-Dewar J."/>
            <person name="Goldberg J."/>
            <person name="Griggs A."/>
            <person name="Gujja S."/>
            <person name="Hansen M."/>
            <person name="Howarth C."/>
            <person name="Imamovic A."/>
            <person name="Ireland A."/>
            <person name="Larimer J."/>
            <person name="McCowan C."/>
            <person name="Murphy C."/>
            <person name="Pearson M."/>
            <person name="Poon T.W."/>
            <person name="Priest M."/>
            <person name="Roberts A."/>
            <person name="Saif S."/>
            <person name="Shea T."/>
            <person name="Sisk P."/>
            <person name="Sykes S."/>
            <person name="Wortman J."/>
            <person name="Nusbaum C."/>
            <person name="Birren B."/>
        </authorList>
    </citation>
    <scope>NUCLEOTIDE SEQUENCE [LARGE SCALE GENOMIC DNA]</scope>
    <source>
        <strain evidence="4 5">P10297</strain>
    </source>
</reference>
<dbReference type="GO" id="GO:0017054">
    <property type="term" value="C:negative cofactor 2 complex"/>
    <property type="evidence" value="ECO:0007669"/>
    <property type="project" value="InterPro"/>
</dbReference>
<evidence type="ECO:0000256" key="1">
    <source>
        <dbReference type="ARBA" id="ARBA00004123"/>
    </source>
</evidence>
<dbReference type="GO" id="GO:0000122">
    <property type="term" value="P:negative regulation of transcription by RNA polymerase II"/>
    <property type="evidence" value="ECO:0007669"/>
    <property type="project" value="InterPro"/>
</dbReference>
<dbReference type="InterPro" id="IPR003958">
    <property type="entry name" value="CBFA_NFYB_domain"/>
</dbReference>
<dbReference type="Gene3D" id="1.10.20.10">
    <property type="entry name" value="Histone, subunit A"/>
    <property type="match status" value="1"/>
</dbReference>
<sequence length="159" mass="17646">MATLPKGSIEKLLREVVGDDVPISKETIDWVNECAGELLRVIGLEANTIAENASKKENYRISQEHVMAALEVAENGLDNRTNAFLLTRRVLMQNLGMQRYAQEIQELQGSMALESQVNKAQRSQQLCHLVNAVVVAEDERADSVSEGSCENHLTRRVVG</sequence>
<gene>
    <name evidence="4" type="ORF">F442_02495</name>
</gene>
<proteinExistence type="predicted"/>
<dbReference type="Proteomes" id="UP000018948">
    <property type="component" value="Unassembled WGS sequence"/>
</dbReference>
<protein>
    <recommendedName>
        <fullName evidence="3">Transcription factor CBF/NF-Y/archaeal histone domain-containing protein</fullName>
    </recommendedName>
</protein>
<dbReference type="InterPro" id="IPR009072">
    <property type="entry name" value="Histone-fold"/>
</dbReference>
<dbReference type="Pfam" id="PF00808">
    <property type="entry name" value="CBFD_NFYB_HMF"/>
    <property type="match status" value="1"/>
</dbReference>
<name>W2ZYY9_PHYNI</name>
<dbReference type="PANTHER" id="PTHR46138:SF1">
    <property type="entry name" value="PROTEIN DR1"/>
    <property type="match status" value="1"/>
</dbReference>
<dbReference type="GO" id="GO:0046982">
    <property type="term" value="F:protein heterodimerization activity"/>
    <property type="evidence" value="ECO:0007669"/>
    <property type="project" value="InterPro"/>
</dbReference>
<dbReference type="GO" id="GO:0051123">
    <property type="term" value="P:RNA polymerase II preinitiation complex assembly"/>
    <property type="evidence" value="ECO:0007669"/>
    <property type="project" value="TreeGrafter"/>
</dbReference>
<dbReference type="GO" id="GO:0017025">
    <property type="term" value="F:TBP-class protein binding"/>
    <property type="evidence" value="ECO:0007669"/>
    <property type="project" value="TreeGrafter"/>
</dbReference>